<name>A0A1I3CNE6_SELRU</name>
<dbReference type="Gene3D" id="3.40.50.2000">
    <property type="entry name" value="Glycogen Phosphorylase B"/>
    <property type="match status" value="1"/>
</dbReference>
<dbReference type="Pfam" id="PF21129">
    <property type="entry name" value="TibC_1st"/>
    <property type="match status" value="1"/>
</dbReference>
<reference evidence="5 6" key="1">
    <citation type="submission" date="2016-10" db="EMBL/GenBank/DDBJ databases">
        <authorList>
            <person name="de Groot N.N."/>
        </authorList>
    </citation>
    <scope>NUCLEOTIDE SEQUENCE [LARGE SCALE GENOMIC DNA]</scope>
    <source>
        <strain evidence="5 6">Z108</strain>
    </source>
</reference>
<sequence length="415" mass="47744">MEMFPYPIQYFPCRKYSEKQQELMEENNRIFFNEMHVHMGAVAGDTGIDGLKLDFRNGLRLQVPAGDYHVRIADAETGTVYFDEDAAEVILVSEEKYYIPWFIEVFNAGQKVFEHCFDPTGQRIHIGVVSTAMGDTIAFLPAAVMFAKQYQAKISIDVREKWREFIQCAYPEIEQCEKIPEDTYAVFWLVIGFDDPHFIPTDGRRIPMRASAQYILGQDCIAPRIPWKPRKLRTIAEPYVCIGVQASGVAKTWQWPNGWDEIVAYLKQLGYRVLCIDRDRVVSDQGITVKMPAGAEDFTGNIPLAERADMLAYADFFIGLGSGLSWLAWMAGCPVIMIAGFSAVWYEFPEVYRVMNPRVCNGCFNDVRVHFLRKICPYHEQKSPHYLECQRQIAPVMVKKAIDRCRQEHKKELLQ</sequence>
<dbReference type="Proteomes" id="UP000183639">
    <property type="component" value="Unassembled WGS sequence"/>
</dbReference>
<keyword evidence="2 5" id="KW-0808">Transferase</keyword>
<dbReference type="InterPro" id="IPR002201">
    <property type="entry name" value="Glyco_trans_9"/>
</dbReference>
<evidence type="ECO:0000256" key="3">
    <source>
        <dbReference type="SAM" id="Phobius"/>
    </source>
</evidence>
<dbReference type="NCBIfam" id="TIGR04414">
    <property type="entry name" value="hepto_Aah_TibC"/>
    <property type="match status" value="1"/>
</dbReference>
<dbReference type="CDD" id="cd03789">
    <property type="entry name" value="GT9_LPS_heptosyltransferase"/>
    <property type="match status" value="1"/>
</dbReference>
<dbReference type="AlphaFoldDB" id="A0A1I3CNE6"/>
<accession>A0A1I3CNE6</accession>
<dbReference type="OrthoDB" id="5561008at2"/>
<keyword evidence="3" id="KW-0472">Membrane</keyword>
<dbReference type="Pfam" id="PF01075">
    <property type="entry name" value="Glyco_transf_9"/>
    <property type="match status" value="1"/>
</dbReference>
<dbReference type="GO" id="GO:0009244">
    <property type="term" value="P:lipopolysaccharide core region biosynthetic process"/>
    <property type="evidence" value="ECO:0007669"/>
    <property type="project" value="TreeGrafter"/>
</dbReference>
<dbReference type="InterPro" id="IPR051199">
    <property type="entry name" value="LPS_LOS_Heptosyltrfase"/>
</dbReference>
<protein>
    <submittedName>
        <fullName evidence="5">Autotransporter strand-loop-strand O-heptosyltransferase</fullName>
    </submittedName>
</protein>
<feature type="domain" description="Autotransproter heptosyltransferase TibC/BAHTCr-like N-terminal" evidence="4">
    <location>
        <begin position="49"/>
        <end position="108"/>
    </location>
</feature>
<keyword evidence="1" id="KW-0328">Glycosyltransferase</keyword>
<evidence type="ECO:0000313" key="6">
    <source>
        <dbReference type="Proteomes" id="UP000183639"/>
    </source>
</evidence>
<organism evidence="5 6">
    <name type="scientific">Selenomonas ruminantium</name>
    <dbReference type="NCBI Taxonomy" id="971"/>
    <lineage>
        <taxon>Bacteria</taxon>
        <taxon>Bacillati</taxon>
        <taxon>Bacillota</taxon>
        <taxon>Negativicutes</taxon>
        <taxon>Selenomonadales</taxon>
        <taxon>Selenomonadaceae</taxon>
        <taxon>Selenomonas</taxon>
    </lineage>
</organism>
<dbReference type="SUPFAM" id="SSF53756">
    <property type="entry name" value="UDP-Glycosyltransferase/glycogen phosphorylase"/>
    <property type="match status" value="1"/>
</dbReference>
<evidence type="ECO:0000256" key="1">
    <source>
        <dbReference type="ARBA" id="ARBA00022676"/>
    </source>
</evidence>
<dbReference type="RefSeq" id="WP_075442327.1">
    <property type="nucleotide sequence ID" value="NZ_FOQK01000004.1"/>
</dbReference>
<keyword evidence="3" id="KW-1133">Transmembrane helix</keyword>
<dbReference type="GO" id="GO:0005829">
    <property type="term" value="C:cytosol"/>
    <property type="evidence" value="ECO:0007669"/>
    <property type="project" value="TreeGrafter"/>
</dbReference>
<dbReference type="PANTHER" id="PTHR30160">
    <property type="entry name" value="TETRAACYLDISACCHARIDE 4'-KINASE-RELATED"/>
    <property type="match status" value="1"/>
</dbReference>
<feature type="transmembrane region" description="Helical" evidence="3">
    <location>
        <begin position="326"/>
        <end position="348"/>
    </location>
</feature>
<evidence type="ECO:0000259" key="4">
    <source>
        <dbReference type="Pfam" id="PF21129"/>
    </source>
</evidence>
<evidence type="ECO:0000313" key="5">
    <source>
        <dbReference type="EMBL" id="SFH75846.1"/>
    </source>
</evidence>
<dbReference type="EMBL" id="FOQK01000004">
    <property type="protein sequence ID" value="SFH75846.1"/>
    <property type="molecule type" value="Genomic_DNA"/>
</dbReference>
<proteinExistence type="predicted"/>
<keyword evidence="3" id="KW-0812">Transmembrane</keyword>
<dbReference type="InterPro" id="IPR030929">
    <property type="entry name" value="Aah/TibC-like"/>
</dbReference>
<dbReference type="GO" id="GO:0008713">
    <property type="term" value="F:ADP-heptose-lipopolysaccharide heptosyltransferase activity"/>
    <property type="evidence" value="ECO:0007669"/>
    <property type="project" value="TreeGrafter"/>
</dbReference>
<dbReference type="InterPro" id="IPR049327">
    <property type="entry name" value="TibC/BAHTCr-like_N"/>
</dbReference>
<gene>
    <name evidence="5" type="ORF">SAMN04487861_10426</name>
</gene>
<evidence type="ECO:0000256" key="2">
    <source>
        <dbReference type="ARBA" id="ARBA00022679"/>
    </source>
</evidence>